<name>A0A0B7FJX1_THACB</name>
<dbReference type="CDD" id="cd12148">
    <property type="entry name" value="fungal_TF_MHR"/>
    <property type="match status" value="1"/>
</dbReference>
<dbReference type="SMART" id="SM00066">
    <property type="entry name" value="GAL4"/>
    <property type="match status" value="1"/>
</dbReference>
<dbReference type="PROSITE" id="PS00463">
    <property type="entry name" value="ZN2_CY6_FUNGAL_1"/>
    <property type="match status" value="1"/>
</dbReference>
<dbReference type="GO" id="GO:0008270">
    <property type="term" value="F:zinc ion binding"/>
    <property type="evidence" value="ECO:0007669"/>
    <property type="project" value="InterPro"/>
</dbReference>
<evidence type="ECO:0000259" key="7">
    <source>
        <dbReference type="PROSITE" id="PS50048"/>
    </source>
</evidence>
<accession>A0A0B7FJX1</accession>
<evidence type="ECO:0000256" key="4">
    <source>
        <dbReference type="ARBA" id="ARBA00023163"/>
    </source>
</evidence>
<protein>
    <recommendedName>
        <fullName evidence="7">Zn(2)-C6 fungal-type domain-containing protein</fullName>
    </recommendedName>
</protein>
<gene>
    <name evidence="8" type="ORF">RSOLAG1IB_07867</name>
</gene>
<dbReference type="PROSITE" id="PS50048">
    <property type="entry name" value="ZN2_CY6_FUNGAL_2"/>
    <property type="match status" value="1"/>
</dbReference>
<dbReference type="SMART" id="SM00906">
    <property type="entry name" value="Fungal_trans"/>
    <property type="match status" value="1"/>
</dbReference>
<keyword evidence="2" id="KW-0479">Metal-binding</keyword>
<dbReference type="Pfam" id="PF00172">
    <property type="entry name" value="Zn_clus"/>
    <property type="match status" value="1"/>
</dbReference>
<feature type="region of interest" description="Disordered" evidence="6">
    <location>
        <begin position="78"/>
        <end position="98"/>
    </location>
</feature>
<dbReference type="GO" id="GO:0005634">
    <property type="term" value="C:nucleus"/>
    <property type="evidence" value="ECO:0007669"/>
    <property type="project" value="UniProtKB-SubCell"/>
</dbReference>
<keyword evidence="3" id="KW-0805">Transcription regulation</keyword>
<evidence type="ECO:0000313" key="8">
    <source>
        <dbReference type="EMBL" id="CEL56518.1"/>
    </source>
</evidence>
<dbReference type="PANTHER" id="PTHR47338">
    <property type="entry name" value="ZN(II)2CYS6 TRANSCRIPTION FACTOR (EUROFUNG)-RELATED"/>
    <property type="match status" value="1"/>
</dbReference>
<dbReference type="SUPFAM" id="SSF57701">
    <property type="entry name" value="Zn2/Cys6 DNA-binding domain"/>
    <property type="match status" value="1"/>
</dbReference>
<dbReference type="Gene3D" id="4.10.240.10">
    <property type="entry name" value="Zn(2)-C6 fungal-type DNA-binding domain"/>
    <property type="match status" value="1"/>
</dbReference>
<comment type="subcellular location">
    <subcellularLocation>
        <location evidence="1">Nucleus</location>
    </subcellularLocation>
</comment>
<evidence type="ECO:0000313" key="9">
    <source>
        <dbReference type="Proteomes" id="UP000059188"/>
    </source>
</evidence>
<evidence type="ECO:0000256" key="2">
    <source>
        <dbReference type="ARBA" id="ARBA00022723"/>
    </source>
</evidence>
<dbReference type="GO" id="GO:0000981">
    <property type="term" value="F:DNA-binding transcription factor activity, RNA polymerase II-specific"/>
    <property type="evidence" value="ECO:0007669"/>
    <property type="project" value="InterPro"/>
</dbReference>
<dbReference type="OrthoDB" id="3213327at2759"/>
<feature type="compositionally biased region" description="Polar residues" evidence="6">
    <location>
        <begin position="84"/>
        <end position="95"/>
    </location>
</feature>
<dbReference type="GO" id="GO:0006351">
    <property type="term" value="P:DNA-templated transcription"/>
    <property type="evidence" value="ECO:0007669"/>
    <property type="project" value="InterPro"/>
</dbReference>
<dbReference type="AlphaFoldDB" id="A0A0B7FJX1"/>
<dbReference type="STRING" id="1108050.A0A0B7FJX1"/>
<evidence type="ECO:0000256" key="6">
    <source>
        <dbReference type="SAM" id="MobiDB-lite"/>
    </source>
</evidence>
<dbReference type="Pfam" id="PF04082">
    <property type="entry name" value="Fungal_trans"/>
    <property type="match status" value="1"/>
</dbReference>
<dbReference type="InterPro" id="IPR001138">
    <property type="entry name" value="Zn2Cys6_DnaBD"/>
</dbReference>
<organism evidence="8 9">
    <name type="scientific">Thanatephorus cucumeris (strain AG1-IB / isolate 7/3/14)</name>
    <name type="common">Lettuce bottom rot fungus</name>
    <name type="synonym">Rhizoctonia solani</name>
    <dbReference type="NCBI Taxonomy" id="1108050"/>
    <lineage>
        <taxon>Eukaryota</taxon>
        <taxon>Fungi</taxon>
        <taxon>Dikarya</taxon>
        <taxon>Basidiomycota</taxon>
        <taxon>Agaricomycotina</taxon>
        <taxon>Agaricomycetes</taxon>
        <taxon>Cantharellales</taxon>
        <taxon>Ceratobasidiaceae</taxon>
        <taxon>Rhizoctonia</taxon>
        <taxon>Rhizoctonia solani AG-1</taxon>
    </lineage>
</organism>
<dbReference type="InterPro" id="IPR050815">
    <property type="entry name" value="TF_fung"/>
</dbReference>
<keyword evidence="4" id="KW-0804">Transcription</keyword>
<feature type="domain" description="Zn(2)-C6 fungal-type" evidence="7">
    <location>
        <begin position="20"/>
        <end position="50"/>
    </location>
</feature>
<proteinExistence type="predicted"/>
<dbReference type="Proteomes" id="UP000059188">
    <property type="component" value="Unassembled WGS sequence"/>
</dbReference>
<reference evidence="8 9" key="1">
    <citation type="submission" date="2014-11" db="EMBL/GenBank/DDBJ databases">
        <authorList>
            <person name="Wibberg Daniel"/>
        </authorList>
    </citation>
    <scope>NUCLEOTIDE SEQUENCE [LARGE SCALE GENOMIC DNA]</scope>
    <source>
        <strain evidence="8">Rhizoctonia solani AG1-IB 7/3/14</strain>
    </source>
</reference>
<sequence length="608" mass="68562">MQPPAEIPDNHLEVLPRYSACLLCRTRKVKCDGGQPKCGRCQASNQVCEYRYPEHTSRTRQLQDKIKEMEARIQAIEQRRGSLSPATSSTRSISNPPDPLTVVQQTLPYFDSPISNDSNDSHSTPPMSSIDDSFISLLESDFTSYPSSGYPRIEVAVSRRLAAEGINIRPELLRSMLAIFVHRRGLTGYKLHTGRVLYNLSASPEPVLALLYAILLTGCHFTEDPELKSWESAILDRTKSEIEENIARAHDYWNGEYNALYHLQAMLILSQYYYFKSRMLEAHVNTNSTVQFAVAMGIHRLNSRLLDHYTTTAFPKPGFGRERWRPRDSIELGEAINLLWGCVARDLIGGLINGLPPSLVPEEITTVWPISLSEFTKDSDPPGDRYSVKELLSPDLSYVVADVSQDDPACLLIKALVLVHYAGKFDTERYSKPQLTEEWWLQLRHCDRAIERLSDTMPIYFSGRSPEEVSHLVLARAAIDCAMLQLHGPIAENELVQNIQSGSRQASASVGGSSYAQCIAACRSVATVAEYIEGIDMSYMHMFMAVTWICAGSVLAKHIPILREGNYVEDLQRMEQDMTTINGSLERFLSIYPIFTPEVEKLRSMRNW</sequence>
<evidence type="ECO:0000256" key="1">
    <source>
        <dbReference type="ARBA" id="ARBA00004123"/>
    </source>
</evidence>
<evidence type="ECO:0000256" key="5">
    <source>
        <dbReference type="ARBA" id="ARBA00023242"/>
    </source>
</evidence>
<dbReference type="GO" id="GO:0003677">
    <property type="term" value="F:DNA binding"/>
    <property type="evidence" value="ECO:0007669"/>
    <property type="project" value="InterPro"/>
</dbReference>
<dbReference type="InterPro" id="IPR007219">
    <property type="entry name" value="XnlR_reg_dom"/>
</dbReference>
<keyword evidence="9" id="KW-1185">Reference proteome</keyword>
<keyword evidence="5" id="KW-0539">Nucleus</keyword>
<dbReference type="InterPro" id="IPR036864">
    <property type="entry name" value="Zn2-C6_fun-type_DNA-bd_sf"/>
</dbReference>
<dbReference type="CDD" id="cd00067">
    <property type="entry name" value="GAL4"/>
    <property type="match status" value="1"/>
</dbReference>
<dbReference type="EMBL" id="LN679122">
    <property type="protein sequence ID" value="CEL56518.1"/>
    <property type="molecule type" value="Genomic_DNA"/>
</dbReference>
<evidence type="ECO:0000256" key="3">
    <source>
        <dbReference type="ARBA" id="ARBA00023015"/>
    </source>
</evidence>
<dbReference type="PANTHER" id="PTHR47338:SF29">
    <property type="entry name" value="ZN(2)-C6 FUNGAL-TYPE DOMAIN-CONTAINING PROTEIN"/>
    <property type="match status" value="1"/>
</dbReference>